<organism evidence="1 2">
    <name type="scientific">Corynebacterium matruchotii</name>
    <dbReference type="NCBI Taxonomy" id="43768"/>
    <lineage>
        <taxon>Bacteria</taxon>
        <taxon>Bacillati</taxon>
        <taxon>Actinomycetota</taxon>
        <taxon>Actinomycetes</taxon>
        <taxon>Mycobacteriales</taxon>
        <taxon>Corynebacteriaceae</taxon>
        <taxon>Corynebacterium</taxon>
    </lineage>
</organism>
<dbReference type="Proteomes" id="UP000249886">
    <property type="component" value="Unassembled WGS sequence"/>
</dbReference>
<dbReference type="Pfam" id="PF14025">
    <property type="entry name" value="DUF4241"/>
    <property type="match status" value="1"/>
</dbReference>
<dbReference type="InterPro" id="IPR025335">
    <property type="entry name" value="DUF4241"/>
</dbReference>
<gene>
    <name evidence="1" type="ORF">NCTC10254_01994</name>
</gene>
<name>A0A6H9XJ71_9CORY</name>
<dbReference type="RefSeq" id="WP_005521158.1">
    <property type="nucleotide sequence ID" value="NZ_CAUQUT010000005.1"/>
</dbReference>
<evidence type="ECO:0000313" key="1">
    <source>
        <dbReference type="EMBL" id="SPW31191.1"/>
    </source>
</evidence>
<protein>
    <submittedName>
        <fullName evidence="1">Uncharacterized protein</fullName>
    </submittedName>
</protein>
<dbReference type="AlphaFoldDB" id="A0A6H9XJ71"/>
<sequence length="219" mass="23497">MDPALFYPLKNSGTEYMGDTTLSLTVTDAGTITIPSGTLLVCDPFAQFIGLSHGLVYDVPAGDHPTKVTIANIPGKTPVNAYLSVVFSNTEPVTFEQPYPHRNPDEIPIPSAMRTDGVALDSGAAAVVDAAAAEAFTASTDLDSFTDYIHTDAPDGWFNLLRDHNGIAQTPLPDHKENMILARSGYDAGFYPIVAGYDRNHTMVSLHVDFLVVGGHPYD</sequence>
<dbReference type="EMBL" id="UARK01000024">
    <property type="protein sequence ID" value="SPW31191.1"/>
    <property type="molecule type" value="Genomic_DNA"/>
</dbReference>
<proteinExistence type="predicted"/>
<comment type="caution">
    <text evidence="1">The sequence shown here is derived from an EMBL/GenBank/DDBJ whole genome shotgun (WGS) entry which is preliminary data.</text>
</comment>
<dbReference type="GeneID" id="84573884"/>
<accession>A0A6H9XJ71</accession>
<evidence type="ECO:0000313" key="2">
    <source>
        <dbReference type="Proteomes" id="UP000249886"/>
    </source>
</evidence>
<reference evidence="1 2" key="1">
    <citation type="submission" date="2018-06" db="EMBL/GenBank/DDBJ databases">
        <authorList>
            <consortium name="Pathogen Informatics"/>
            <person name="Doyle S."/>
        </authorList>
    </citation>
    <scope>NUCLEOTIDE SEQUENCE [LARGE SCALE GENOMIC DNA]</scope>
    <source>
        <strain evidence="1 2">NCTC10254</strain>
    </source>
</reference>